<dbReference type="InterPro" id="IPR012340">
    <property type="entry name" value="NA-bd_OB-fold"/>
</dbReference>
<keyword evidence="2" id="KW-1185">Reference proteome</keyword>
<sequence length="171" mass="19021">MRRSKTMEGPVAAAAATTTVMCTVIAIDHSNQLWYRACSLCERTLPESPNSICKFCSHYNIGTLSSFKRLFRVLVSIATDKEVRNVVCFDRAARVLFGCSADEFFDFAKFHPFSALDADKILEGEMFRMTLSKPKSGNAQHLRVASVVPLRSGFQPAIESLRKLYGVRASS</sequence>
<gene>
    <name evidence="1" type="ORF">K2173_023728</name>
</gene>
<comment type="caution">
    <text evidence="1">The sequence shown here is derived from an EMBL/GenBank/DDBJ whole genome shotgun (WGS) entry which is preliminary data.</text>
</comment>
<evidence type="ECO:0008006" key="3">
    <source>
        <dbReference type="Google" id="ProtNLM"/>
    </source>
</evidence>
<dbReference type="Proteomes" id="UP001159364">
    <property type="component" value="Linkage Group LG04"/>
</dbReference>
<dbReference type="EMBL" id="JAIWQS010000004">
    <property type="protein sequence ID" value="KAJ8768824.1"/>
    <property type="molecule type" value="Genomic_DNA"/>
</dbReference>
<reference evidence="1 2" key="1">
    <citation type="submission" date="2021-09" db="EMBL/GenBank/DDBJ databases">
        <title>Genomic insights and catalytic innovation underlie evolution of tropane alkaloids biosynthesis.</title>
        <authorList>
            <person name="Wang Y.-J."/>
            <person name="Tian T."/>
            <person name="Huang J.-P."/>
            <person name="Huang S.-X."/>
        </authorList>
    </citation>
    <scope>NUCLEOTIDE SEQUENCE [LARGE SCALE GENOMIC DNA]</scope>
    <source>
        <strain evidence="1">KIB-2018</strain>
        <tissue evidence="1">Leaf</tissue>
    </source>
</reference>
<evidence type="ECO:0000313" key="1">
    <source>
        <dbReference type="EMBL" id="KAJ8768824.1"/>
    </source>
</evidence>
<dbReference type="Gene3D" id="2.40.50.140">
    <property type="entry name" value="Nucleic acid-binding proteins"/>
    <property type="match status" value="1"/>
</dbReference>
<dbReference type="AlphaFoldDB" id="A0AAV8TSE6"/>
<dbReference type="SUPFAM" id="SSF50249">
    <property type="entry name" value="Nucleic acid-binding proteins"/>
    <property type="match status" value="1"/>
</dbReference>
<organism evidence="1 2">
    <name type="scientific">Erythroxylum novogranatense</name>
    <dbReference type="NCBI Taxonomy" id="1862640"/>
    <lineage>
        <taxon>Eukaryota</taxon>
        <taxon>Viridiplantae</taxon>
        <taxon>Streptophyta</taxon>
        <taxon>Embryophyta</taxon>
        <taxon>Tracheophyta</taxon>
        <taxon>Spermatophyta</taxon>
        <taxon>Magnoliopsida</taxon>
        <taxon>eudicotyledons</taxon>
        <taxon>Gunneridae</taxon>
        <taxon>Pentapetalae</taxon>
        <taxon>rosids</taxon>
        <taxon>fabids</taxon>
        <taxon>Malpighiales</taxon>
        <taxon>Erythroxylaceae</taxon>
        <taxon>Erythroxylum</taxon>
    </lineage>
</organism>
<evidence type="ECO:0000313" key="2">
    <source>
        <dbReference type="Proteomes" id="UP001159364"/>
    </source>
</evidence>
<accession>A0AAV8TSE6</accession>
<proteinExistence type="predicted"/>
<protein>
    <recommendedName>
        <fullName evidence="3">Replication factor A C-terminal domain-containing protein</fullName>
    </recommendedName>
</protein>
<name>A0AAV8TSE6_9ROSI</name>